<dbReference type="RefSeq" id="WP_066483877.1">
    <property type="nucleotide sequence ID" value="NZ_BCNT01000029.1"/>
</dbReference>
<evidence type="ECO:0000313" key="2">
    <source>
        <dbReference type="EMBL" id="MFD2754300.1"/>
    </source>
</evidence>
<evidence type="ECO:0000313" key="3">
    <source>
        <dbReference type="Proteomes" id="UP001597463"/>
    </source>
</evidence>
<accession>A0ABW5UPD7</accession>
<keyword evidence="1" id="KW-0233">DNA recombination</keyword>
<sequence length="363" mass="40913">MDADAQARKTGLDDDEFESASENIAELLPLINRALASGQVGKFHNAVTQLLLFRGYQLRATDAEFQTLTYEVLKYVQTGYKILAARQQGDLQKPPDSSVFPPSLPAAWEAHQPTPTKPAGHLTDITPLYQDHLQTSSAKTRTTYLSIWQRFVDYTNNKPLRSATSADVFDFLESRLHAKEKPWSYGYTSGPARNVLFEAFALSKTKQLIDQNPVAGLEVLPKISAKVEESRLKPRFPYKAKQLNDLFASEWYNPDSAAWRGKMKDDLGARYWIPLLCMWHGLRVGEATQLQIHDVDLAQSLIKIQVAQDHDEIGPERSLKNAATYRVVPIHPTLLALGFLDFVRAITRSYAQGPYSLPRKKAR</sequence>
<gene>
    <name evidence="2" type="ORF">ACFSW6_09385</name>
</gene>
<proteinExistence type="predicted"/>
<comment type="caution">
    <text evidence="2">The sequence shown here is derived from an EMBL/GenBank/DDBJ whole genome shotgun (WGS) entry which is preliminary data.</text>
</comment>
<dbReference type="InterPro" id="IPR013762">
    <property type="entry name" value="Integrase-like_cat_sf"/>
</dbReference>
<dbReference type="Gene3D" id="1.10.443.10">
    <property type="entry name" value="Intergrase catalytic core"/>
    <property type="match status" value="1"/>
</dbReference>
<dbReference type="InterPro" id="IPR011010">
    <property type="entry name" value="DNA_brk_join_enz"/>
</dbReference>
<dbReference type="SUPFAM" id="SSF56349">
    <property type="entry name" value="DNA breaking-rejoining enzymes"/>
    <property type="match status" value="1"/>
</dbReference>
<organism evidence="2 3">
    <name type="scientific">Comamonas terrae</name>
    <dbReference type="NCBI Taxonomy" id="673548"/>
    <lineage>
        <taxon>Bacteria</taxon>
        <taxon>Pseudomonadati</taxon>
        <taxon>Pseudomonadota</taxon>
        <taxon>Betaproteobacteria</taxon>
        <taxon>Burkholderiales</taxon>
        <taxon>Comamonadaceae</taxon>
        <taxon>Comamonas</taxon>
    </lineage>
</organism>
<dbReference type="Proteomes" id="UP001597463">
    <property type="component" value="Unassembled WGS sequence"/>
</dbReference>
<name>A0ABW5UPD7_9BURK</name>
<reference evidence="3" key="1">
    <citation type="journal article" date="2019" name="Int. J. Syst. Evol. Microbiol.">
        <title>The Global Catalogue of Microorganisms (GCM) 10K type strain sequencing project: providing services to taxonomists for standard genome sequencing and annotation.</title>
        <authorList>
            <consortium name="The Broad Institute Genomics Platform"/>
            <consortium name="The Broad Institute Genome Sequencing Center for Infectious Disease"/>
            <person name="Wu L."/>
            <person name="Ma J."/>
        </authorList>
    </citation>
    <scope>NUCLEOTIDE SEQUENCE [LARGE SCALE GENOMIC DNA]</scope>
    <source>
        <strain evidence="3">TISTR 1906</strain>
    </source>
</reference>
<evidence type="ECO:0000256" key="1">
    <source>
        <dbReference type="ARBA" id="ARBA00023172"/>
    </source>
</evidence>
<keyword evidence="3" id="KW-1185">Reference proteome</keyword>
<protein>
    <recommendedName>
        <fullName evidence="4">Integrase</fullName>
    </recommendedName>
</protein>
<dbReference type="EMBL" id="JBHUMV010000004">
    <property type="protein sequence ID" value="MFD2754300.1"/>
    <property type="molecule type" value="Genomic_DNA"/>
</dbReference>
<evidence type="ECO:0008006" key="4">
    <source>
        <dbReference type="Google" id="ProtNLM"/>
    </source>
</evidence>